<evidence type="ECO:0000259" key="2">
    <source>
        <dbReference type="Pfam" id="PF13205"/>
    </source>
</evidence>
<evidence type="ECO:0000313" key="3">
    <source>
        <dbReference type="EMBL" id="MBD0723839.1"/>
    </source>
</evidence>
<dbReference type="Proteomes" id="UP000661715">
    <property type="component" value="Unassembled WGS sequence"/>
</dbReference>
<keyword evidence="4" id="KW-1185">Reference proteome</keyword>
<dbReference type="PROSITE" id="PS51257">
    <property type="entry name" value="PROKAR_LIPOPROTEIN"/>
    <property type="match status" value="1"/>
</dbReference>
<feature type="domain" description="SbsA Ig-like" evidence="2">
    <location>
        <begin position="33"/>
        <end position="134"/>
    </location>
</feature>
<organism evidence="3 4">
    <name type="scientific">Flavobacterium pokkalii</name>
    <dbReference type="NCBI Taxonomy" id="1940408"/>
    <lineage>
        <taxon>Bacteria</taxon>
        <taxon>Pseudomonadati</taxon>
        <taxon>Bacteroidota</taxon>
        <taxon>Flavobacteriia</taxon>
        <taxon>Flavobacteriales</taxon>
        <taxon>Flavobacteriaceae</taxon>
        <taxon>Flavobacterium</taxon>
    </lineage>
</organism>
<proteinExistence type="predicted"/>
<protein>
    <recommendedName>
        <fullName evidence="2">SbsA Ig-like domain-containing protein</fullName>
    </recommendedName>
</protein>
<evidence type="ECO:0000313" key="4">
    <source>
        <dbReference type="Proteomes" id="UP000661715"/>
    </source>
</evidence>
<name>A0ABR7ULT9_9FLAO</name>
<dbReference type="EMBL" id="NASZ01000001">
    <property type="protein sequence ID" value="MBD0723839.1"/>
    <property type="molecule type" value="Genomic_DNA"/>
</dbReference>
<gene>
    <name evidence="3" type="ORF">B6A10_01450</name>
</gene>
<dbReference type="Pfam" id="PF13205">
    <property type="entry name" value="Big_5"/>
    <property type="match status" value="1"/>
</dbReference>
<reference evidence="3 4" key="1">
    <citation type="journal article" date="2020" name="Microbiol. Res.">
        <title>Flavobacterium pokkalii sp. nov., a novel plant growth promoting native rhizobacteria isolated from pokkali rice grown in coastal saline affected agricultural regions of southern India, Kerala.</title>
        <authorList>
            <person name="Menon R.R."/>
            <person name="Kumari S."/>
            <person name="Viver T."/>
            <person name="Rameshkumar N."/>
        </authorList>
    </citation>
    <scope>NUCLEOTIDE SEQUENCE [LARGE SCALE GENOMIC DNA]</scope>
    <source>
        <strain evidence="3 4">L1I52</strain>
    </source>
</reference>
<comment type="caution">
    <text evidence="3">The sequence shown here is derived from an EMBL/GenBank/DDBJ whole genome shotgun (WGS) entry which is preliminary data.</text>
</comment>
<sequence>MLRNKLKYISIIILLITIVSCAKRGSITGGLKDTIPPSLRTSFPKNFSTNFNAKQIRLEFDENVILKNLRKQLVISPPMKNDPLILPTNASKFITIKISDTLQPNTTYSFNFGQSLTDNNEGNPLNQFKYVFSTGDYIDSLKLNGKVKYAYEKEAEAFISVMLYEINDKYNDSVIYNESPRYITNTLDSLKTFSLENLKAGKYRLIALKDLNNNNKYDPKTEKIGFIKETISIPNDTLYEVELFKENVPFKAFKPTQESGNKLFMGYEGSLKETHAKPKITLKNNNEILPSIATKLPKKDSLQIWFKPIKTDSLKVEVAQGDFNKTFAIKIKNQKKDSLTISSVNPASFYDSFALEATTPLVKFDESKIKLIDKDSAAVKFTTNYDEFRQKLFFDFKKEPAQKYAFQILPGALTDFFEQTNDTLNYQISTKELEDYGNLKVKLENIKSFPVILELLKSTGEVVANAYLESNSVVNFNLLDPAVFSLRAIYDNNKNKEYDPGNYLEKKYAEEVIYFSGEIDVRTNWDVEQTFDLSIPYSPPVKKDDKNKKKKKP</sequence>
<dbReference type="InterPro" id="IPR032812">
    <property type="entry name" value="SbsA_Ig"/>
</dbReference>
<accession>A0ABR7ULT9</accession>
<evidence type="ECO:0000256" key="1">
    <source>
        <dbReference type="ARBA" id="ARBA00022729"/>
    </source>
</evidence>
<keyword evidence="1" id="KW-0732">Signal</keyword>
<dbReference type="RefSeq" id="WP_188219422.1">
    <property type="nucleotide sequence ID" value="NZ_NASZ01000001.1"/>
</dbReference>